<sequence length="167" mass="18982">MPTRIFLANPDIDVSIPSYIEEALDDIKNKRKYYITWSAGQVKSIDVGDKAYLKKTGKGKRGFIAVGEVIKTETAEHRLNELPLPQYHNYSDAYTQHFFGNCPTVSIRLDEVVSLNNPLEDSYLLKLPSMQGVNLVRYGSGQELGSQYEAALDAEWKKYFKKVNKLD</sequence>
<evidence type="ECO:0000313" key="1">
    <source>
        <dbReference type="EMBL" id="RCJ41468.1"/>
    </source>
</evidence>
<evidence type="ECO:0008006" key="3">
    <source>
        <dbReference type="Google" id="ProtNLM"/>
    </source>
</evidence>
<gene>
    <name evidence="1" type="ORF">A6769_00715</name>
</gene>
<organism evidence="1 2">
    <name type="scientific">Nostoc punctiforme NIES-2108</name>
    <dbReference type="NCBI Taxonomy" id="1356359"/>
    <lineage>
        <taxon>Bacteria</taxon>
        <taxon>Bacillati</taxon>
        <taxon>Cyanobacteriota</taxon>
        <taxon>Cyanophyceae</taxon>
        <taxon>Nostocales</taxon>
        <taxon>Nostocaceae</taxon>
        <taxon>Nostoc</taxon>
    </lineage>
</organism>
<comment type="caution">
    <text evidence="1">The sequence shown here is derived from an EMBL/GenBank/DDBJ whole genome shotgun (WGS) entry which is preliminary data.</text>
</comment>
<name>A0A367RY55_NOSPU</name>
<evidence type="ECO:0000313" key="2">
    <source>
        <dbReference type="Proteomes" id="UP000252085"/>
    </source>
</evidence>
<dbReference type="AlphaFoldDB" id="A0A367RY55"/>
<proteinExistence type="predicted"/>
<dbReference type="Proteomes" id="UP000252085">
    <property type="component" value="Unassembled WGS sequence"/>
</dbReference>
<protein>
    <recommendedName>
        <fullName evidence="3">EVE domain-containing protein</fullName>
    </recommendedName>
</protein>
<reference evidence="1 2" key="1">
    <citation type="submission" date="2016-04" db="EMBL/GenBank/DDBJ databases">
        <authorList>
            <person name="Evans L.H."/>
            <person name="Alamgir A."/>
            <person name="Owens N."/>
            <person name="Weber N.D."/>
            <person name="Virtaneva K."/>
            <person name="Barbian K."/>
            <person name="Babar A."/>
            <person name="Rosenke K."/>
        </authorList>
    </citation>
    <scope>NUCLEOTIDE SEQUENCE [LARGE SCALE GENOMIC DNA]</scope>
    <source>
        <strain evidence="1">NIES-2108</strain>
    </source>
</reference>
<dbReference type="EMBL" id="LXQE01000029">
    <property type="protein sequence ID" value="RCJ41468.1"/>
    <property type="molecule type" value="Genomic_DNA"/>
</dbReference>
<accession>A0A367RY55</accession>